<keyword evidence="4" id="KW-0408">Iron</keyword>
<dbReference type="Pfam" id="PF13183">
    <property type="entry name" value="Fer4_8"/>
    <property type="match status" value="1"/>
</dbReference>
<dbReference type="EMBL" id="AP017378">
    <property type="protein sequence ID" value="BBD08847.1"/>
    <property type="molecule type" value="Genomic_DNA"/>
</dbReference>
<dbReference type="PROSITE" id="PS51379">
    <property type="entry name" value="4FE4S_FER_2"/>
    <property type="match status" value="2"/>
</dbReference>
<protein>
    <submittedName>
        <fullName evidence="7">Fe-S oxidoreductase</fullName>
    </submittedName>
</protein>
<dbReference type="RefSeq" id="WP_126379289.1">
    <property type="nucleotide sequence ID" value="NZ_AP017378.1"/>
</dbReference>
<dbReference type="PANTHER" id="PTHR32479:SF17">
    <property type="entry name" value="GLYCOLATE OXIDASE IRON-SULFUR SUBUNIT"/>
    <property type="match status" value="1"/>
</dbReference>
<evidence type="ECO:0000259" key="6">
    <source>
        <dbReference type="PROSITE" id="PS51379"/>
    </source>
</evidence>
<dbReference type="GO" id="GO:0051539">
    <property type="term" value="F:4 iron, 4 sulfur cluster binding"/>
    <property type="evidence" value="ECO:0007669"/>
    <property type="project" value="UniProtKB-KW"/>
</dbReference>
<dbReference type="Pfam" id="PF02754">
    <property type="entry name" value="CCG"/>
    <property type="match status" value="2"/>
</dbReference>
<dbReference type="InterPro" id="IPR017896">
    <property type="entry name" value="4Fe4S_Fe-S-bd"/>
</dbReference>
<keyword evidence="8" id="KW-1185">Reference proteome</keyword>
<dbReference type="Gene3D" id="1.10.1060.10">
    <property type="entry name" value="Alpha-helical ferredoxin"/>
    <property type="match status" value="1"/>
</dbReference>
<keyword evidence="3" id="KW-0677">Repeat</keyword>
<evidence type="ECO:0000256" key="2">
    <source>
        <dbReference type="ARBA" id="ARBA00022723"/>
    </source>
</evidence>
<keyword evidence="1" id="KW-0004">4Fe-4S</keyword>
<dbReference type="PANTHER" id="PTHR32479">
    <property type="entry name" value="GLYCOLATE OXIDASE IRON-SULFUR SUBUNIT"/>
    <property type="match status" value="1"/>
</dbReference>
<dbReference type="PROSITE" id="PS00198">
    <property type="entry name" value="4FE4S_FER_1"/>
    <property type="match status" value="2"/>
</dbReference>
<dbReference type="GO" id="GO:0016491">
    <property type="term" value="F:oxidoreductase activity"/>
    <property type="evidence" value="ECO:0007669"/>
    <property type="project" value="UniProtKB-ARBA"/>
</dbReference>
<dbReference type="InterPro" id="IPR009051">
    <property type="entry name" value="Helical_ferredxn"/>
</dbReference>
<dbReference type="KEGG" id="dfl:DFE_2121"/>
<organism evidence="7 8">
    <name type="scientific">Desulfovibrio ferrophilus</name>
    <dbReference type="NCBI Taxonomy" id="241368"/>
    <lineage>
        <taxon>Bacteria</taxon>
        <taxon>Pseudomonadati</taxon>
        <taxon>Thermodesulfobacteriota</taxon>
        <taxon>Desulfovibrionia</taxon>
        <taxon>Desulfovibrionales</taxon>
        <taxon>Desulfovibrionaceae</taxon>
        <taxon>Desulfovibrio</taxon>
    </lineage>
</organism>
<dbReference type="SUPFAM" id="SSF46548">
    <property type="entry name" value="alpha-helical ferredoxin"/>
    <property type="match status" value="1"/>
</dbReference>
<keyword evidence="5" id="KW-0411">Iron-sulfur</keyword>
<keyword evidence="2" id="KW-0479">Metal-binding</keyword>
<evidence type="ECO:0000313" key="7">
    <source>
        <dbReference type="EMBL" id="BBD08847.1"/>
    </source>
</evidence>
<gene>
    <name evidence="7" type="ORF">DFE_2121</name>
</gene>
<dbReference type="GO" id="GO:0046872">
    <property type="term" value="F:metal ion binding"/>
    <property type="evidence" value="ECO:0007669"/>
    <property type="project" value="UniProtKB-KW"/>
</dbReference>
<dbReference type="InterPro" id="IPR004017">
    <property type="entry name" value="Cys_rich_dom"/>
</dbReference>
<evidence type="ECO:0000256" key="3">
    <source>
        <dbReference type="ARBA" id="ARBA00022737"/>
    </source>
</evidence>
<feature type="domain" description="4Fe-4S ferredoxin-type" evidence="6">
    <location>
        <begin position="4"/>
        <end position="36"/>
    </location>
</feature>
<name>A0A2Z6B000_9BACT</name>
<dbReference type="AlphaFoldDB" id="A0A2Z6B000"/>
<proteinExistence type="predicted"/>
<accession>A0A2Z6B000</accession>
<evidence type="ECO:0000256" key="1">
    <source>
        <dbReference type="ARBA" id="ARBA00022485"/>
    </source>
</evidence>
<sequence length="401" mass="42995">MQQDNDITDEKQKPQCILCGKCLEVCPLLAATGREEFSPRGKLLLLSRLAEAPETLSEADAERLASLCLTCGRCAKACPQGTDVPAEVSRLRAKHPGFQRWLWKTWVERSGLLWPAAAKLGNVLKGKLPGRSDGVAAGLASKLATMGLGGELVPWIAAESFDACPQAPKIVLFPGCLARSVRTDWTDKALSLLNRLGAQVQDAPDWACCGGTLGHAGLLERQREAARTNVRAWREAGRPSIVTYCASCHHGLASYMDLNGLEFEDGEVEVWTKALVPLSELVACGRFGVVDAAPEQVHYHQPCHAPEPDPDRAWMTKAVGERLAPVDGKACCGMGGVLQMAAPGLSSQVAGNLWESMRPAPGDQVITGCSGCWLQLASTAPEGVCVGHWLDLLQYIETPTP</sequence>
<dbReference type="OrthoDB" id="9770306at2"/>
<evidence type="ECO:0000256" key="5">
    <source>
        <dbReference type="ARBA" id="ARBA00023014"/>
    </source>
</evidence>
<dbReference type="InterPro" id="IPR017900">
    <property type="entry name" value="4Fe4S_Fe_S_CS"/>
</dbReference>
<evidence type="ECO:0000256" key="4">
    <source>
        <dbReference type="ARBA" id="ARBA00023004"/>
    </source>
</evidence>
<evidence type="ECO:0000313" key="8">
    <source>
        <dbReference type="Proteomes" id="UP000269883"/>
    </source>
</evidence>
<feature type="domain" description="4Fe-4S ferredoxin-type" evidence="6">
    <location>
        <begin position="59"/>
        <end position="88"/>
    </location>
</feature>
<dbReference type="Proteomes" id="UP000269883">
    <property type="component" value="Chromosome"/>
</dbReference>
<reference evidence="7 8" key="1">
    <citation type="journal article" date="2018" name="Sci. Adv.">
        <title>Multi-heme cytochromes provide a pathway for survival in energy-limited environments.</title>
        <authorList>
            <person name="Deng X."/>
            <person name="Dohmae N."/>
            <person name="Nealson K.H."/>
            <person name="Hashimoto K."/>
            <person name="Okamoto A."/>
        </authorList>
    </citation>
    <scope>NUCLEOTIDE SEQUENCE [LARGE SCALE GENOMIC DNA]</scope>
    <source>
        <strain evidence="7 8">IS5</strain>
    </source>
</reference>